<keyword evidence="4" id="KW-1185">Reference proteome</keyword>
<evidence type="ECO:0000256" key="2">
    <source>
        <dbReference type="SAM" id="Phobius"/>
    </source>
</evidence>
<keyword evidence="2" id="KW-0812">Transmembrane</keyword>
<dbReference type="Proteomes" id="UP000654471">
    <property type="component" value="Unassembled WGS sequence"/>
</dbReference>
<dbReference type="RefSeq" id="WP_189308593.1">
    <property type="nucleotide sequence ID" value="NZ_BMRP01000085.1"/>
</dbReference>
<proteinExistence type="predicted"/>
<feature type="region of interest" description="Disordered" evidence="1">
    <location>
        <begin position="56"/>
        <end position="79"/>
    </location>
</feature>
<dbReference type="EMBL" id="BMRP01000085">
    <property type="protein sequence ID" value="GGV03432.1"/>
    <property type="molecule type" value="Genomic_DNA"/>
</dbReference>
<gene>
    <name evidence="3" type="ORF">GCM10010211_83370</name>
</gene>
<keyword evidence="2" id="KW-0472">Membrane</keyword>
<evidence type="ECO:0000313" key="4">
    <source>
        <dbReference type="Proteomes" id="UP000654471"/>
    </source>
</evidence>
<accession>A0ABQ2VR78</accession>
<comment type="caution">
    <text evidence="3">The sequence shown here is derived from an EMBL/GenBank/DDBJ whole genome shotgun (WGS) entry which is preliminary data.</text>
</comment>
<evidence type="ECO:0000256" key="1">
    <source>
        <dbReference type="SAM" id="MobiDB-lite"/>
    </source>
</evidence>
<sequence>MSVAHIVLGVLGAQTLLIVVGVVVISREALRDSSPQQRPAILTALADVARALRGRGNVTRQVPDRTDPGSPKPRRRLGG</sequence>
<keyword evidence="2" id="KW-1133">Transmembrane helix</keyword>
<organism evidence="3 4">
    <name type="scientific">Streptomyces albospinus</name>
    <dbReference type="NCBI Taxonomy" id="285515"/>
    <lineage>
        <taxon>Bacteria</taxon>
        <taxon>Bacillati</taxon>
        <taxon>Actinomycetota</taxon>
        <taxon>Actinomycetes</taxon>
        <taxon>Kitasatosporales</taxon>
        <taxon>Streptomycetaceae</taxon>
        <taxon>Streptomyces</taxon>
    </lineage>
</organism>
<feature type="transmembrane region" description="Helical" evidence="2">
    <location>
        <begin position="6"/>
        <end position="25"/>
    </location>
</feature>
<protein>
    <submittedName>
        <fullName evidence="3">Uncharacterized protein</fullName>
    </submittedName>
</protein>
<evidence type="ECO:0000313" key="3">
    <source>
        <dbReference type="EMBL" id="GGV03432.1"/>
    </source>
</evidence>
<name>A0ABQ2VR78_9ACTN</name>
<reference evidence="4" key="1">
    <citation type="journal article" date="2019" name="Int. J. Syst. Evol. Microbiol.">
        <title>The Global Catalogue of Microorganisms (GCM) 10K type strain sequencing project: providing services to taxonomists for standard genome sequencing and annotation.</title>
        <authorList>
            <consortium name="The Broad Institute Genomics Platform"/>
            <consortium name="The Broad Institute Genome Sequencing Center for Infectious Disease"/>
            <person name="Wu L."/>
            <person name="Ma J."/>
        </authorList>
    </citation>
    <scope>NUCLEOTIDE SEQUENCE [LARGE SCALE GENOMIC DNA]</scope>
    <source>
        <strain evidence="4">JCM 3399</strain>
    </source>
</reference>